<keyword evidence="2" id="KW-1185">Reference proteome</keyword>
<evidence type="ECO:0000313" key="1">
    <source>
        <dbReference type="EMBL" id="NYI66573.1"/>
    </source>
</evidence>
<dbReference type="AlphaFoldDB" id="A0A7Z0AAG4"/>
<evidence type="ECO:0008006" key="3">
    <source>
        <dbReference type="Google" id="ProtNLM"/>
    </source>
</evidence>
<proteinExistence type="predicted"/>
<name>A0A7Z0AAG4_9MICO</name>
<dbReference type="InterPro" id="IPR011335">
    <property type="entry name" value="Restrct_endonuc-II-like"/>
</dbReference>
<comment type="caution">
    <text evidence="1">The sequence shown here is derived from an EMBL/GenBank/DDBJ whole genome shotgun (WGS) entry which is preliminary data.</text>
</comment>
<dbReference type="EMBL" id="JACBZP010000001">
    <property type="protein sequence ID" value="NYI66573.1"/>
    <property type="molecule type" value="Genomic_DNA"/>
</dbReference>
<protein>
    <recommendedName>
        <fullName evidence="3">DUF559 domain-containing protein</fullName>
    </recommendedName>
</protein>
<accession>A0A7Z0AAG4</accession>
<sequence>MNRQPIETPIAFTVEDGRSHGLSRAMMRSSRYKKPWRGVRIKAENAEDTFVRASLAQLQRPDAVISHSTAAELLGLPVRPGGGLHLTTDTDKAPQAKTRAQLPGTIAHRSTLSADDSMTLATPVIAPSNFDGGRTGIEQLTAPATHPLPDGVRITTPLRTWVDLAAQGLPVDDLVAVGDALISLRFSFCTSAELLDAVRQLRPIRGVRHLRQAAELIRAGTDSVKETELRLAIVKAGFPEPEINVPVLDPATGGRIAQPDLQYRALRIAIEYDGDHHRVDRKQWQHDLVRNDGLIDLGWRVLLATDLTLREGKQWTRFIDRLAALVHDQQRGIR</sequence>
<dbReference type="RefSeq" id="WP_179426024.1">
    <property type="nucleotide sequence ID" value="NZ_JACBZP010000001.1"/>
</dbReference>
<organism evidence="1 2">
    <name type="scientific">Spelaeicoccus albus</name>
    <dbReference type="NCBI Taxonomy" id="1280376"/>
    <lineage>
        <taxon>Bacteria</taxon>
        <taxon>Bacillati</taxon>
        <taxon>Actinomycetota</taxon>
        <taxon>Actinomycetes</taxon>
        <taxon>Micrococcales</taxon>
        <taxon>Brevibacteriaceae</taxon>
        <taxon>Spelaeicoccus</taxon>
    </lineage>
</organism>
<gene>
    <name evidence="1" type="ORF">BJY26_000879</name>
</gene>
<dbReference type="SUPFAM" id="SSF52980">
    <property type="entry name" value="Restriction endonuclease-like"/>
    <property type="match status" value="1"/>
</dbReference>
<evidence type="ECO:0000313" key="2">
    <source>
        <dbReference type="Proteomes" id="UP000539111"/>
    </source>
</evidence>
<dbReference type="Proteomes" id="UP000539111">
    <property type="component" value="Unassembled WGS sequence"/>
</dbReference>
<reference evidence="1 2" key="1">
    <citation type="submission" date="2020-07" db="EMBL/GenBank/DDBJ databases">
        <title>Sequencing the genomes of 1000 actinobacteria strains.</title>
        <authorList>
            <person name="Klenk H.-P."/>
        </authorList>
    </citation>
    <scope>NUCLEOTIDE SEQUENCE [LARGE SCALE GENOMIC DNA]</scope>
    <source>
        <strain evidence="1 2">DSM 26341</strain>
    </source>
</reference>